<dbReference type="Gene3D" id="3.30.420.10">
    <property type="entry name" value="Ribonuclease H-like superfamily/Ribonuclease H"/>
    <property type="match status" value="1"/>
</dbReference>
<dbReference type="PANTHER" id="PTHR47765">
    <property type="entry name" value="3'-5' EXONUCLEASE DOMAIN-CONTAINING PROTEIN"/>
    <property type="match status" value="1"/>
</dbReference>
<dbReference type="SMART" id="SM00474">
    <property type="entry name" value="35EXOc"/>
    <property type="match status" value="1"/>
</dbReference>
<keyword evidence="3" id="KW-1185">Reference proteome</keyword>
<gene>
    <name evidence="2" type="ORF">ABHN84_11810</name>
</gene>
<keyword evidence="2" id="KW-0540">Nuclease</keyword>
<dbReference type="RefSeq" id="WP_347690289.1">
    <property type="nucleotide sequence ID" value="NZ_JBDPZN010000004.1"/>
</dbReference>
<keyword evidence="2" id="KW-0378">Hydrolase</keyword>
<dbReference type="GO" id="GO:0004527">
    <property type="term" value="F:exonuclease activity"/>
    <property type="evidence" value="ECO:0007669"/>
    <property type="project" value="UniProtKB-KW"/>
</dbReference>
<dbReference type="SUPFAM" id="SSF53098">
    <property type="entry name" value="Ribonuclease H-like"/>
    <property type="match status" value="1"/>
</dbReference>
<dbReference type="InterPro" id="IPR002562">
    <property type="entry name" value="3'-5'_exonuclease_dom"/>
</dbReference>
<dbReference type="InterPro" id="IPR052408">
    <property type="entry name" value="Exonuclease_MUT-7-like"/>
</dbReference>
<dbReference type="PANTHER" id="PTHR47765:SF2">
    <property type="entry name" value="EXONUCLEASE MUT-7 HOMOLOG"/>
    <property type="match status" value="1"/>
</dbReference>
<dbReference type="CDD" id="cd06141">
    <property type="entry name" value="WRN_exo"/>
    <property type="match status" value="1"/>
</dbReference>
<dbReference type="EC" id="3.1.-.-" evidence="2"/>
<evidence type="ECO:0000259" key="1">
    <source>
        <dbReference type="SMART" id="SM00474"/>
    </source>
</evidence>
<name>A0ABV0FTI5_9GAMM</name>
<evidence type="ECO:0000313" key="2">
    <source>
        <dbReference type="EMBL" id="MEO3682972.1"/>
    </source>
</evidence>
<accession>A0ABV0FTI5</accession>
<dbReference type="EMBL" id="JBDPZN010000004">
    <property type="protein sequence ID" value="MEO3682972.1"/>
    <property type="molecule type" value="Genomic_DNA"/>
</dbReference>
<comment type="caution">
    <text evidence="2">The sequence shown here is derived from an EMBL/GenBank/DDBJ whole genome shotgun (WGS) entry which is preliminary data.</text>
</comment>
<keyword evidence="2" id="KW-0269">Exonuclease</keyword>
<protein>
    <submittedName>
        <fullName evidence="2">3'-5' exonuclease</fullName>
        <ecNumber evidence="2">3.1.-.-</ecNumber>
    </submittedName>
</protein>
<proteinExistence type="predicted"/>
<feature type="domain" description="3'-5' exonuclease" evidence="1">
    <location>
        <begin position="23"/>
        <end position="195"/>
    </location>
</feature>
<dbReference type="InterPro" id="IPR036397">
    <property type="entry name" value="RNaseH_sf"/>
</dbReference>
<reference evidence="2 3" key="1">
    <citation type="submission" date="2024-05" db="EMBL/GenBank/DDBJ databases">
        <title>Genome sequencing of Marine Estuary Bacteria, Shewanella vesiculosa and S. baltica, and Pseudomonas syringae.</title>
        <authorList>
            <person name="Gurung A."/>
            <person name="Maclea K.S."/>
        </authorList>
    </citation>
    <scope>NUCLEOTIDE SEQUENCE [LARGE SCALE GENOMIC DNA]</scope>
    <source>
        <strain evidence="2 3">1A</strain>
    </source>
</reference>
<organism evidence="2 3">
    <name type="scientific">Shewanella vesiculosa</name>
    <dbReference type="NCBI Taxonomy" id="518738"/>
    <lineage>
        <taxon>Bacteria</taxon>
        <taxon>Pseudomonadati</taxon>
        <taxon>Pseudomonadota</taxon>
        <taxon>Gammaproteobacteria</taxon>
        <taxon>Alteromonadales</taxon>
        <taxon>Shewanellaceae</taxon>
        <taxon>Shewanella</taxon>
    </lineage>
</organism>
<evidence type="ECO:0000313" key="3">
    <source>
        <dbReference type="Proteomes" id="UP001477278"/>
    </source>
</evidence>
<sequence length="198" mass="22421">MQRPTKEQIRDLPLYDGISLENIIVVTNKADSINAIAELRTHSCLGFDTESKPCFVKGEVSDGPHLIQIATKSKVFLFPTKFYENFTAIAEILSDPTIKKVGFGLKEDKKLLFRKFGIKLINTEELSSKVMRFAQVKQRVGARVAVAMFFNQRLSKSAQQSNWSIFPLHDHQKRYAANDAHSALLIDLEIERQSHSSP</sequence>
<dbReference type="Proteomes" id="UP001477278">
    <property type="component" value="Unassembled WGS sequence"/>
</dbReference>
<dbReference type="Pfam" id="PF01612">
    <property type="entry name" value="DNA_pol_A_exo1"/>
    <property type="match status" value="1"/>
</dbReference>
<dbReference type="InterPro" id="IPR012337">
    <property type="entry name" value="RNaseH-like_sf"/>
</dbReference>